<proteinExistence type="predicted"/>
<gene>
    <name evidence="3" type="ORF">CEUSTIGMA_g2256.t1</name>
</gene>
<evidence type="ECO:0000313" key="4">
    <source>
        <dbReference type="Proteomes" id="UP000232323"/>
    </source>
</evidence>
<feature type="domain" description="DUF1664" evidence="2">
    <location>
        <begin position="94"/>
        <end position="213"/>
    </location>
</feature>
<dbReference type="EMBL" id="BEGY01000009">
    <property type="protein sequence ID" value="GAX74809.1"/>
    <property type="molecule type" value="Genomic_DNA"/>
</dbReference>
<evidence type="ECO:0000259" key="2">
    <source>
        <dbReference type="Pfam" id="PF07889"/>
    </source>
</evidence>
<evidence type="ECO:0000313" key="3">
    <source>
        <dbReference type="EMBL" id="GAX74809.1"/>
    </source>
</evidence>
<dbReference type="PANTHER" id="PTHR46667">
    <property type="entry name" value="OS05G0182700 PROTEIN"/>
    <property type="match status" value="1"/>
</dbReference>
<dbReference type="InterPro" id="IPR012458">
    <property type="entry name" value="DUF1664"/>
</dbReference>
<dbReference type="PANTHER" id="PTHR46667:SF6">
    <property type="entry name" value="OS01G0185100 PROTEIN"/>
    <property type="match status" value="1"/>
</dbReference>
<dbReference type="Proteomes" id="UP000232323">
    <property type="component" value="Unassembled WGS sequence"/>
</dbReference>
<accession>A0A250WVS6</accession>
<evidence type="ECO:0000256" key="1">
    <source>
        <dbReference type="SAM" id="MobiDB-lite"/>
    </source>
</evidence>
<keyword evidence="4" id="KW-1185">Reference proteome</keyword>
<name>A0A250WVS6_9CHLO</name>
<organism evidence="3 4">
    <name type="scientific">Chlamydomonas eustigma</name>
    <dbReference type="NCBI Taxonomy" id="1157962"/>
    <lineage>
        <taxon>Eukaryota</taxon>
        <taxon>Viridiplantae</taxon>
        <taxon>Chlorophyta</taxon>
        <taxon>core chlorophytes</taxon>
        <taxon>Chlorophyceae</taxon>
        <taxon>CS clade</taxon>
        <taxon>Chlamydomonadales</taxon>
        <taxon>Chlamydomonadaceae</taxon>
        <taxon>Chlamydomonas</taxon>
    </lineage>
</organism>
<sequence length="362" mass="38627">MQVLKGAGLLGAGAYGYHYVDNSDFASGLKNVAGLINNVASRDSSASTSTSGSIAGVEQMKMLQGEVDRLNSLLSDVVRGQRQPGYTVIHTGRGGWTFYVYPVVGAGLLYIYCRVRGLGLFDLLYVSQSSLTQFKGTVTEGFTRLWDEVRKQKDEVMARLGVVGKRQEQLMENQAQLDERLKQVGDNVDDVKVNTHNINSRVALLDGKMTELRDGMSNVQQGIMLLCHTVAEVTNRVGMHNTKSSQALKGFLAVPGGSGNSPSLTFPQQQQLSLPLTQGSASNVAGSSVPGLTLLLEGRGADITSDTDVHVSVLETPVSSSVSVSKSREPSRSVGGPPSFPKSASTKTPTSVSVPFWGISRS</sequence>
<comment type="caution">
    <text evidence="3">The sequence shown here is derived from an EMBL/GenBank/DDBJ whole genome shotgun (WGS) entry which is preliminary data.</text>
</comment>
<protein>
    <recommendedName>
        <fullName evidence="2">DUF1664 domain-containing protein</fullName>
    </recommendedName>
</protein>
<feature type="compositionally biased region" description="Polar residues" evidence="1">
    <location>
        <begin position="342"/>
        <end position="353"/>
    </location>
</feature>
<dbReference type="OrthoDB" id="544175at2759"/>
<dbReference type="Pfam" id="PF07889">
    <property type="entry name" value="DUF1664"/>
    <property type="match status" value="1"/>
</dbReference>
<feature type="region of interest" description="Disordered" evidence="1">
    <location>
        <begin position="319"/>
        <end position="362"/>
    </location>
</feature>
<reference evidence="3 4" key="1">
    <citation type="submission" date="2017-08" db="EMBL/GenBank/DDBJ databases">
        <title>Acidophilic green algal genome provides insights into adaptation to an acidic environment.</title>
        <authorList>
            <person name="Hirooka S."/>
            <person name="Hirose Y."/>
            <person name="Kanesaki Y."/>
            <person name="Higuchi S."/>
            <person name="Fujiwara T."/>
            <person name="Onuma R."/>
            <person name="Era A."/>
            <person name="Ohbayashi R."/>
            <person name="Uzuka A."/>
            <person name="Nozaki H."/>
            <person name="Yoshikawa H."/>
            <person name="Miyagishima S.Y."/>
        </authorList>
    </citation>
    <scope>NUCLEOTIDE SEQUENCE [LARGE SCALE GENOMIC DNA]</scope>
    <source>
        <strain evidence="3 4">NIES-2499</strain>
    </source>
</reference>
<dbReference type="AlphaFoldDB" id="A0A250WVS6"/>